<dbReference type="Pfam" id="PF12111">
    <property type="entry name" value="PNPase_C"/>
    <property type="match status" value="1"/>
</dbReference>
<keyword evidence="13 16" id="KW-0460">Magnesium</keyword>
<evidence type="ECO:0000256" key="16">
    <source>
        <dbReference type="HAMAP-Rule" id="MF_00970"/>
    </source>
</evidence>
<proteinExistence type="inferred from homology"/>
<dbReference type="GO" id="GO:0019843">
    <property type="term" value="F:rRNA binding"/>
    <property type="evidence" value="ECO:0007669"/>
    <property type="project" value="UniProtKB-KW"/>
</dbReference>
<dbReference type="InterPro" id="IPR021968">
    <property type="entry name" value="PNPase_C"/>
</dbReference>
<evidence type="ECO:0000256" key="8">
    <source>
        <dbReference type="ARBA" id="ARBA00022723"/>
    </source>
</evidence>
<evidence type="ECO:0000256" key="2">
    <source>
        <dbReference type="ARBA" id="ARBA00022475"/>
    </source>
</evidence>
<evidence type="ECO:0000259" key="18">
    <source>
        <dbReference type="PROSITE" id="PS50126"/>
    </source>
</evidence>
<keyword evidence="12 16" id="KW-0862">Zinc</keyword>
<dbReference type="InterPro" id="IPR003029">
    <property type="entry name" value="S1_domain"/>
</dbReference>
<feature type="compositionally biased region" description="Low complexity" evidence="17">
    <location>
        <begin position="738"/>
        <end position="750"/>
    </location>
</feature>
<evidence type="ECO:0000256" key="14">
    <source>
        <dbReference type="ARBA" id="ARBA00022884"/>
    </source>
</evidence>
<dbReference type="RefSeq" id="WP_129325053.1">
    <property type="nucleotide sequence ID" value="NZ_QJSL01000023.1"/>
</dbReference>
<comment type="cofactor">
    <cofactor evidence="16">
        <name>Mg(2+)</name>
        <dbReference type="ChEBI" id="CHEBI:18420"/>
    </cofactor>
    <text evidence="16">Binds 1 Mg(2+) ion per subunit.</text>
</comment>
<dbReference type="GO" id="GO:0006402">
    <property type="term" value="P:mRNA catabolic process"/>
    <property type="evidence" value="ECO:0007669"/>
    <property type="project" value="UniProtKB-UniRule"/>
</dbReference>
<organism evidence="19 20">
    <name type="scientific">Enterobacter cloacae</name>
    <dbReference type="NCBI Taxonomy" id="550"/>
    <lineage>
        <taxon>Bacteria</taxon>
        <taxon>Pseudomonadati</taxon>
        <taxon>Pseudomonadota</taxon>
        <taxon>Gammaproteobacteria</taxon>
        <taxon>Enterobacterales</taxon>
        <taxon>Enterobacteriaceae</taxon>
        <taxon>Enterobacter</taxon>
        <taxon>Enterobacter cloacae complex</taxon>
    </lineage>
</organism>
<feature type="binding site" evidence="16">
    <location>
        <position position="407"/>
    </location>
    <ligand>
        <name>Zn(2+)</name>
        <dbReference type="ChEBI" id="CHEBI:29105"/>
        <note>ligand shared between dimeric partners</note>
    </ligand>
</feature>
<dbReference type="GO" id="GO:0008033">
    <property type="term" value="P:tRNA processing"/>
    <property type="evidence" value="ECO:0007669"/>
    <property type="project" value="UniProtKB-UniRule"/>
</dbReference>
<protein>
    <recommendedName>
        <fullName evidence="16">Ribonuclease E</fullName>
        <shortName evidence="16">RNase E</shortName>
        <ecNumber evidence="16">3.1.26.12</ecNumber>
    </recommendedName>
</protein>
<dbReference type="GO" id="GO:0005737">
    <property type="term" value="C:cytoplasm"/>
    <property type="evidence" value="ECO:0007669"/>
    <property type="project" value="UniProtKB-SubCell"/>
</dbReference>
<dbReference type="FunFam" id="3.40.1260.20:FF:000002">
    <property type="entry name" value="Ribonuclease E"/>
    <property type="match status" value="1"/>
</dbReference>
<accession>A0A4Q2E4D7</accession>
<evidence type="ECO:0000256" key="17">
    <source>
        <dbReference type="SAM" id="MobiDB-lite"/>
    </source>
</evidence>
<dbReference type="InterPro" id="IPR048583">
    <property type="entry name" value="RNase_E_G_thioredoxin-like"/>
</dbReference>
<feature type="region of interest" description="Required for zinc-mediated homotetramerization and catalytic activity" evidence="16">
    <location>
        <begin position="404"/>
        <end position="407"/>
    </location>
</feature>
<comment type="similarity">
    <text evidence="16">Belongs to the RNase E/G family. RNase E subfamily.</text>
</comment>
<dbReference type="NCBIfam" id="TIGR00757">
    <property type="entry name" value="RNaseEG"/>
    <property type="match status" value="1"/>
</dbReference>
<reference evidence="19 20" key="1">
    <citation type="submission" date="2018-06" db="EMBL/GenBank/DDBJ databases">
        <title>Carbapenemase-producing Enterobacteriaceae present in wastewater treatment plant effluent and nearby surface waters in the US.</title>
        <authorList>
            <person name="Mathys D.A."/>
            <person name="Mollenkopf D.F."/>
            <person name="Feicht S.M."/>
            <person name="Adams R.J."/>
            <person name="Albers A.L."/>
            <person name="Grooters S.V."/>
            <person name="Stuever D.M."/>
            <person name="Daniels J.B."/>
            <person name="Wittum T.E."/>
        </authorList>
    </citation>
    <scope>NUCLEOTIDE SEQUENCE [LARGE SCALE GENOMIC DNA]</scope>
    <source>
        <strain evidence="19 20">GEO_4_Eff_A</strain>
    </source>
</reference>
<dbReference type="GO" id="GO:0008270">
    <property type="term" value="F:zinc ion binding"/>
    <property type="evidence" value="ECO:0007669"/>
    <property type="project" value="UniProtKB-UniRule"/>
</dbReference>
<dbReference type="AlphaFoldDB" id="A0A4Q2E4D7"/>
<sequence length="1038" mass="116516">MKRMLINATQQEELRVALVDGQRLYDLDIESPGHEQKKANIYKGKITRIEPSLEAAFVDYGAERHGFLPLKEIAREYFPANYNSHGRPNIKDVLREGQEVIVQIDKEERGNKGAALTTFISLAGSYLVLMPNNPRAGGISRRIEGDDRTELKEALASLELPDGMGLIVRTAGVGKSAEALQWDLSFRLKHWEAIQKAAESRPAPFLIHQESNVIVRAFRDYLRQDIGEILIDNPKVLELARQHIAALGRPDFTSKIKLYTGEIPLFSHYQIESQIESAFQREVRLPSGGSIVIDTTEALTAIDINSARATRGGDIEETAFNTNLEAADEIARQLRLRDLGGLIVIDFIDMTPVRHQRAVENRLREAVRQDRARIQISHISRFGLLEMSRQRLSPSLGESSHHVCPRCSGTGTVRDNESLSLSILRLIEEEALKENTKEVHAIVPVPIASYLLNEKRAAVSAIEARQGGVRCIIVPNDQMETPHYHVLRVRKGEETTTLSYLLPKLHEEEMALPSDEEPAERKLPEQPALATFIMPEAPPETALEKPAAKPAAQKSAATVEKTQPDQPGLLSRFFGALKKMFAGEEAQPEQPKEEPKATKPERQQDRRKRQNNRRDRNDRNDRNDRSERRDNRSDNGEGREQREDNRRNRREKQQQNVEDREIRQQAGDESEKSKQRDDQQPRRERNRRRNDEKRQAQQEVKNLNREEPVEQQDGEQEERTQVMPRRKQRQLTQKVRFATEATEESAVVADETSESATGTQLAKVDLPAVVENTVEQDENGENRDNAGMPRRSRRSPRHLRVSGQRRRRYRDERYPAQSPMPLAVACASPEMASGKVWIRYPVARPEQVVEQQVVTEELIAPVAAVEEAVAEAAIVVEPQAIEVETPHAVTVETTHPEVIATPVDAAPQLIAEEDTVVAEEVAEEVQPAAAVEDTAEIVAETVTENVVQDVEIVAEPVRAAEEVKAPEVKPEPVVSAPAFAHVATAPMTRAPAPEYVPETPRHSDWVRPAFNFEGKGSAGGHSATHQATAPATRPRSVE</sequence>
<keyword evidence="10 16" id="KW-0255">Endonuclease</keyword>
<comment type="similarity">
    <text evidence="1">Belongs to the RNase E/G family. RNase G subfamily.</text>
</comment>
<comment type="cofactor">
    <cofactor evidence="16">
        <name>Zn(2+)</name>
        <dbReference type="ChEBI" id="CHEBI:29105"/>
    </cofactor>
    <text evidence="16">Binds 2 Zn(2+) ions per homotetramer.</text>
</comment>
<evidence type="ECO:0000256" key="5">
    <source>
        <dbReference type="ARBA" id="ARBA00022552"/>
    </source>
</evidence>
<feature type="compositionally biased region" description="Basic residues" evidence="17">
    <location>
        <begin position="790"/>
        <end position="808"/>
    </location>
</feature>
<evidence type="ECO:0000313" key="19">
    <source>
        <dbReference type="EMBL" id="RXW27096.1"/>
    </source>
</evidence>
<name>A0A4Q2E4D7_ENTCL</name>
<gene>
    <name evidence="16" type="primary">rne</name>
    <name evidence="19" type="ORF">DM877_20995</name>
</gene>
<dbReference type="EMBL" id="QJSL01000023">
    <property type="protein sequence ID" value="RXW27096.1"/>
    <property type="molecule type" value="Genomic_DNA"/>
</dbReference>
<keyword evidence="7 16" id="KW-0540">Nuclease</keyword>
<feature type="region of interest" description="Disordered" evidence="17">
    <location>
        <begin position="1011"/>
        <end position="1038"/>
    </location>
</feature>
<feature type="compositionally biased region" description="Basic and acidic residues" evidence="17">
    <location>
        <begin position="590"/>
        <end position="604"/>
    </location>
</feature>
<feature type="compositionally biased region" description="Basic and acidic residues" evidence="17">
    <location>
        <begin position="612"/>
        <end position="663"/>
    </location>
</feature>
<evidence type="ECO:0000256" key="11">
    <source>
        <dbReference type="ARBA" id="ARBA00022801"/>
    </source>
</evidence>
<dbReference type="GO" id="GO:0000049">
    <property type="term" value="F:tRNA binding"/>
    <property type="evidence" value="ECO:0007669"/>
    <property type="project" value="UniProtKB-KW"/>
</dbReference>
<dbReference type="PANTHER" id="PTHR30001:SF1">
    <property type="entry name" value="RIBONUCLEASE E_G-LIKE PROTEIN, CHLOROPLASTIC"/>
    <property type="match status" value="1"/>
</dbReference>
<keyword evidence="8 16" id="KW-0479">Metal-binding</keyword>
<feature type="region of interest" description="Disordered" evidence="17">
    <location>
        <begin position="540"/>
        <end position="569"/>
    </location>
</feature>
<dbReference type="PROSITE" id="PS50126">
    <property type="entry name" value="S1"/>
    <property type="match status" value="1"/>
</dbReference>
<keyword evidence="14 16" id="KW-0694">RNA-binding</keyword>
<dbReference type="SMART" id="SM00316">
    <property type="entry name" value="S1"/>
    <property type="match status" value="1"/>
</dbReference>
<keyword evidence="15 16" id="KW-0472">Membrane</keyword>
<feature type="binding site" evidence="16">
    <location>
        <position position="303"/>
    </location>
    <ligand>
        <name>Mg(2+)</name>
        <dbReference type="ChEBI" id="CHEBI:18420"/>
        <note>catalytic</note>
    </ligand>
</feature>
<comment type="catalytic activity">
    <reaction evidence="16">
        <text>Endonucleolytic cleavage of single-stranded RNA in A- and U-rich regions.</text>
        <dbReference type="EC" id="3.1.26.12"/>
    </reaction>
</comment>
<keyword evidence="2 16" id="KW-1003">Cell membrane</keyword>
<dbReference type="GO" id="GO:0006364">
    <property type="term" value="P:rRNA processing"/>
    <property type="evidence" value="ECO:0007669"/>
    <property type="project" value="UniProtKB-UniRule"/>
</dbReference>
<evidence type="ECO:0000256" key="7">
    <source>
        <dbReference type="ARBA" id="ARBA00022722"/>
    </source>
</evidence>
<keyword evidence="3 16" id="KW-0963">Cytoplasm</keyword>
<evidence type="ECO:0000256" key="12">
    <source>
        <dbReference type="ARBA" id="ARBA00022833"/>
    </source>
</evidence>
<evidence type="ECO:0000313" key="20">
    <source>
        <dbReference type="Proteomes" id="UP000290875"/>
    </source>
</evidence>
<keyword evidence="6 16" id="KW-0819">tRNA processing</keyword>
<dbReference type="Proteomes" id="UP000290875">
    <property type="component" value="Unassembled WGS sequence"/>
</dbReference>
<comment type="function">
    <text evidence="16">Endoribonuclease that plays a central role in RNA processing and decay. Required for the maturation of 5S and 16S rRNAs and the majority of tRNAs. Also involved in the degradation of most mRNAs.</text>
</comment>
<evidence type="ECO:0000256" key="1">
    <source>
        <dbReference type="ARBA" id="ARBA00005663"/>
    </source>
</evidence>
<dbReference type="Pfam" id="PF10150">
    <property type="entry name" value="RNase_E_G"/>
    <property type="match status" value="1"/>
</dbReference>
<feature type="binding site" evidence="16">
    <location>
        <position position="346"/>
    </location>
    <ligand>
        <name>Mg(2+)</name>
        <dbReference type="ChEBI" id="CHEBI:18420"/>
        <note>catalytic</note>
    </ligand>
</feature>
<dbReference type="FunFam" id="2.40.50.140:FF:000040">
    <property type="entry name" value="Ribonuclease E"/>
    <property type="match status" value="1"/>
</dbReference>
<evidence type="ECO:0000256" key="10">
    <source>
        <dbReference type="ARBA" id="ARBA00022759"/>
    </source>
</evidence>
<dbReference type="SUPFAM" id="SSF50249">
    <property type="entry name" value="Nucleic acid-binding proteins"/>
    <property type="match status" value="1"/>
</dbReference>
<dbReference type="GO" id="GO:0009898">
    <property type="term" value="C:cytoplasmic side of plasma membrane"/>
    <property type="evidence" value="ECO:0007669"/>
    <property type="project" value="UniProtKB-UniRule"/>
</dbReference>
<comment type="subunit">
    <text evidence="16">Component of the RNA degradosome, which is a multiprotein complex involved in RNA processing and mRNA degradation. Within the RNA degradosome, RNase E assembles into a homotetramer formed by a dimer of dimers.</text>
</comment>
<keyword evidence="16" id="KW-0820">tRNA-binding</keyword>
<dbReference type="GO" id="GO:0000287">
    <property type="term" value="F:magnesium ion binding"/>
    <property type="evidence" value="ECO:0007669"/>
    <property type="project" value="UniProtKB-UniRule"/>
</dbReference>
<dbReference type="InterPro" id="IPR004659">
    <property type="entry name" value="RNase_E/G"/>
</dbReference>
<dbReference type="HAMAP" id="MF_00970">
    <property type="entry name" value="RNase_E"/>
    <property type="match status" value="1"/>
</dbReference>
<dbReference type="InterPro" id="IPR028878">
    <property type="entry name" value="RNase_E"/>
</dbReference>
<feature type="binding site" evidence="16">
    <location>
        <position position="404"/>
    </location>
    <ligand>
        <name>Zn(2+)</name>
        <dbReference type="ChEBI" id="CHEBI:29105"/>
        <note>ligand shared between dimeric partners</note>
    </ligand>
</feature>
<dbReference type="PANTHER" id="PTHR30001">
    <property type="entry name" value="RIBONUCLEASE"/>
    <property type="match status" value="1"/>
</dbReference>
<evidence type="ECO:0000256" key="13">
    <source>
        <dbReference type="ARBA" id="ARBA00022842"/>
    </source>
</evidence>
<keyword evidence="11 16" id="KW-0378">Hydrolase</keyword>
<evidence type="ECO:0000256" key="9">
    <source>
        <dbReference type="ARBA" id="ARBA00022730"/>
    </source>
</evidence>
<feature type="domain" description="S1 motif" evidence="18">
    <location>
        <begin position="39"/>
        <end position="119"/>
    </location>
</feature>
<dbReference type="NCBIfam" id="NF008074">
    <property type="entry name" value="PRK10811.1"/>
    <property type="match status" value="1"/>
</dbReference>
<comment type="subcellular location">
    <subcellularLocation>
        <location evidence="16">Cytoplasm</location>
    </subcellularLocation>
    <subcellularLocation>
        <location evidence="16">Cell inner membrane</location>
        <topology evidence="16">Peripheral membrane protein</topology>
        <orientation evidence="16">Cytoplasmic side</orientation>
    </subcellularLocation>
</comment>
<keyword evidence="4 16" id="KW-0997">Cell inner membrane</keyword>
<dbReference type="InterPro" id="IPR019307">
    <property type="entry name" value="RNA-bd_AU-1/RNase_E/G"/>
</dbReference>
<dbReference type="Gene3D" id="2.40.50.140">
    <property type="entry name" value="Nucleic acid-binding proteins"/>
    <property type="match status" value="1"/>
</dbReference>
<evidence type="ECO:0000256" key="15">
    <source>
        <dbReference type="ARBA" id="ARBA00023136"/>
    </source>
</evidence>
<dbReference type="Gene3D" id="3.40.1260.20">
    <property type="entry name" value="Ribonuclease E, catalytic domain"/>
    <property type="match status" value="1"/>
</dbReference>
<evidence type="ECO:0000256" key="6">
    <source>
        <dbReference type="ARBA" id="ARBA00022694"/>
    </source>
</evidence>
<dbReference type="Pfam" id="PF20833">
    <property type="entry name" value="RNase_E_G_Thio"/>
    <property type="match status" value="1"/>
</dbReference>
<dbReference type="Pfam" id="PF00575">
    <property type="entry name" value="S1"/>
    <property type="match status" value="1"/>
</dbReference>
<evidence type="ECO:0000256" key="3">
    <source>
        <dbReference type="ARBA" id="ARBA00022490"/>
    </source>
</evidence>
<dbReference type="EC" id="3.1.26.12" evidence="16"/>
<dbReference type="GO" id="GO:0008995">
    <property type="term" value="F:ribonuclease E activity"/>
    <property type="evidence" value="ECO:0007669"/>
    <property type="project" value="UniProtKB-EC"/>
</dbReference>
<evidence type="ECO:0000256" key="4">
    <source>
        <dbReference type="ARBA" id="ARBA00022519"/>
    </source>
</evidence>
<comment type="caution">
    <text evidence="19">The sequence shown here is derived from an EMBL/GenBank/DDBJ whole genome shotgun (WGS) entry which is preliminary data.</text>
</comment>
<dbReference type="CDD" id="cd04453">
    <property type="entry name" value="S1_RNase_E"/>
    <property type="match status" value="1"/>
</dbReference>
<keyword evidence="5 16" id="KW-0698">rRNA processing</keyword>
<feature type="compositionally biased region" description="Basic and acidic residues" evidence="17">
    <location>
        <begin position="669"/>
        <end position="708"/>
    </location>
</feature>
<keyword evidence="9 16" id="KW-0699">rRNA-binding</keyword>
<dbReference type="InterPro" id="IPR012340">
    <property type="entry name" value="NA-bd_OB-fold"/>
</dbReference>
<feature type="region of interest" description="Disordered" evidence="17">
    <location>
        <begin position="583"/>
        <end position="815"/>
    </location>
</feature>
<feature type="compositionally biased region" description="Low complexity" evidence="17">
    <location>
        <begin position="548"/>
        <end position="557"/>
    </location>
</feature>